<evidence type="ECO:0000256" key="1">
    <source>
        <dbReference type="SAM" id="SignalP"/>
    </source>
</evidence>
<reference evidence="2 3" key="1">
    <citation type="submission" date="2019-04" db="EMBL/GenBank/DDBJ databases">
        <title>Fungal friends and foes A comparative genomics study of 23 Aspergillus species from section Flavi.</title>
        <authorList>
            <consortium name="DOE Joint Genome Institute"/>
            <person name="Kjaerbolling I."/>
            <person name="Vesth T.C."/>
            <person name="Frisvad J.C."/>
            <person name="Nybo J.L."/>
            <person name="Theobald S."/>
            <person name="Kildgaard S."/>
            <person name="Petersen T.I."/>
            <person name="Kuo A."/>
            <person name="Sato A."/>
            <person name="Lyhne E.K."/>
            <person name="Kogle M.E."/>
            <person name="Wiebenga A."/>
            <person name="Kun R.S."/>
            <person name="Lubbers R.J."/>
            <person name="Makela M.R."/>
            <person name="Barry K."/>
            <person name="Chovatia M."/>
            <person name="Clum A."/>
            <person name="Daum C."/>
            <person name="Haridas S."/>
            <person name="He G."/>
            <person name="LaButti K."/>
            <person name="Lipzen A."/>
            <person name="Mondo S."/>
            <person name="Pangilinan J."/>
            <person name="Riley R."/>
            <person name="Salamov A."/>
            <person name="Simmons B.A."/>
            <person name="Magnuson J.K."/>
            <person name="Henrissat B."/>
            <person name="Mortensen U.H."/>
            <person name="Larsen T.O."/>
            <person name="De vries R.P."/>
            <person name="Grigoriev I.V."/>
            <person name="Machida M."/>
            <person name="Baker S.E."/>
            <person name="Andersen M.R."/>
        </authorList>
    </citation>
    <scope>NUCLEOTIDE SEQUENCE [LARGE SCALE GENOMIC DNA]</scope>
    <source>
        <strain evidence="2 3">CBS 126849</strain>
    </source>
</reference>
<organism evidence="2 3">
    <name type="scientific">Aspergillus novoparasiticus</name>
    <dbReference type="NCBI Taxonomy" id="986946"/>
    <lineage>
        <taxon>Eukaryota</taxon>
        <taxon>Fungi</taxon>
        <taxon>Dikarya</taxon>
        <taxon>Ascomycota</taxon>
        <taxon>Pezizomycotina</taxon>
        <taxon>Eurotiomycetes</taxon>
        <taxon>Eurotiomycetidae</taxon>
        <taxon>Eurotiales</taxon>
        <taxon>Aspergillaceae</taxon>
        <taxon>Aspergillus</taxon>
        <taxon>Aspergillus subgen. Circumdati</taxon>
    </lineage>
</organism>
<name>A0A5N6EBZ1_9EURO</name>
<evidence type="ECO:0000313" key="2">
    <source>
        <dbReference type="EMBL" id="KAB8215112.1"/>
    </source>
</evidence>
<proteinExistence type="predicted"/>
<dbReference type="Proteomes" id="UP000326799">
    <property type="component" value="Unassembled WGS sequence"/>
</dbReference>
<dbReference type="AlphaFoldDB" id="A0A5N6EBZ1"/>
<keyword evidence="1" id="KW-0732">Signal</keyword>
<evidence type="ECO:0000313" key="3">
    <source>
        <dbReference type="Proteomes" id="UP000326799"/>
    </source>
</evidence>
<feature type="chain" id="PRO_5025020695" description="Secreted protein" evidence="1">
    <location>
        <begin position="26"/>
        <end position="86"/>
    </location>
</feature>
<gene>
    <name evidence="2" type="ORF">BDV33DRAFT_181474</name>
</gene>
<dbReference type="EMBL" id="ML733512">
    <property type="protein sequence ID" value="KAB8215112.1"/>
    <property type="molecule type" value="Genomic_DNA"/>
</dbReference>
<keyword evidence="3" id="KW-1185">Reference proteome</keyword>
<feature type="signal peptide" evidence="1">
    <location>
        <begin position="1"/>
        <end position="25"/>
    </location>
</feature>
<evidence type="ECO:0008006" key="4">
    <source>
        <dbReference type="Google" id="ProtNLM"/>
    </source>
</evidence>
<accession>A0A5N6EBZ1</accession>
<sequence length="86" mass="9746">MQNFFLPFGPRFLTLFVYLKLRALASFLQKNTPMTFHTESHQACPISAASAPIRGLNPQRTETQIMGTFVRTPTARIERTESICIS</sequence>
<protein>
    <recommendedName>
        <fullName evidence="4">Secreted protein</fullName>
    </recommendedName>
</protein>